<comment type="caution">
    <text evidence="2">The sequence shown here is derived from an EMBL/GenBank/DDBJ whole genome shotgun (WGS) entry which is preliminary data.</text>
</comment>
<accession>A0A8X6FES6</accession>
<dbReference type="EMBL" id="BMAO01011977">
    <property type="protein sequence ID" value="GFQ78127.1"/>
    <property type="molecule type" value="Genomic_DNA"/>
</dbReference>
<evidence type="ECO:0000259" key="1">
    <source>
        <dbReference type="Pfam" id="PF18701"/>
    </source>
</evidence>
<evidence type="ECO:0000313" key="2">
    <source>
        <dbReference type="EMBL" id="GFQ78127.1"/>
    </source>
</evidence>
<reference evidence="2" key="1">
    <citation type="submission" date="2020-07" db="EMBL/GenBank/DDBJ databases">
        <title>Multicomponent nature underlies the extraordinary mechanical properties of spider dragline silk.</title>
        <authorList>
            <person name="Kono N."/>
            <person name="Nakamura H."/>
            <person name="Mori M."/>
            <person name="Yoshida Y."/>
            <person name="Ohtoshi R."/>
            <person name="Malay A.D."/>
            <person name="Moran D.A.P."/>
            <person name="Tomita M."/>
            <person name="Numata K."/>
            <person name="Arakawa K."/>
        </authorList>
    </citation>
    <scope>NUCLEOTIDE SEQUENCE</scope>
</reference>
<feature type="domain" description="DUF5641" evidence="1">
    <location>
        <begin position="414"/>
        <end position="491"/>
    </location>
</feature>
<dbReference type="Pfam" id="PF18701">
    <property type="entry name" value="DUF5641"/>
    <property type="match status" value="1"/>
</dbReference>
<organism evidence="2 3">
    <name type="scientific">Trichonephila clavata</name>
    <name type="common">Joro spider</name>
    <name type="synonym">Nephila clavata</name>
    <dbReference type="NCBI Taxonomy" id="2740835"/>
    <lineage>
        <taxon>Eukaryota</taxon>
        <taxon>Metazoa</taxon>
        <taxon>Ecdysozoa</taxon>
        <taxon>Arthropoda</taxon>
        <taxon>Chelicerata</taxon>
        <taxon>Arachnida</taxon>
        <taxon>Araneae</taxon>
        <taxon>Araneomorphae</taxon>
        <taxon>Entelegynae</taxon>
        <taxon>Araneoidea</taxon>
        <taxon>Nephilidae</taxon>
        <taxon>Trichonephila</taxon>
    </lineage>
</organism>
<dbReference type="InterPro" id="IPR040676">
    <property type="entry name" value="DUF5641"/>
</dbReference>
<evidence type="ECO:0000313" key="3">
    <source>
        <dbReference type="Proteomes" id="UP000887116"/>
    </source>
</evidence>
<dbReference type="AlphaFoldDB" id="A0A8X6FES6"/>
<name>A0A8X6FES6_TRICU</name>
<protein>
    <submittedName>
        <fullName evidence="2">DUF5641 domain-containing protein</fullName>
    </submittedName>
</protein>
<dbReference type="PANTHER" id="PTHR47331:SF5">
    <property type="entry name" value="RIBONUCLEASE H"/>
    <property type="match status" value="1"/>
</dbReference>
<dbReference type="Proteomes" id="UP000887116">
    <property type="component" value="Unassembled WGS sequence"/>
</dbReference>
<gene>
    <name evidence="2" type="primary">AVEN_147752_1</name>
    <name evidence="2" type="ORF">TNCT_549371</name>
</gene>
<sequence length="498" mass="57087">MEVPIISTAEIRVKEEKIKQQLRRQGICLIEPSVEKCEPEIGILIGADVLWSITSSEIKRLNKSCVAIETAFGWCLSGTFRNEEPLTCGFMNVTSQLTVDLDKSVKSFWELESIGMNETNDLSSESEKALQIFESSIILKEKRYEISLSWKEENIKLKENFYVDDYICSVDSDDEARQVYHEAKLIFSEASMNLTKWKTNSNALKEEIETVTSKEVKLGFPDSSSKENSSICCDSEESCSMCCESVNYDNSESDIVPLFNCALNKPILNIEDLSILRRLLRMTSFVFRFIYNARNSNNRRSGPITSSETSKALICFIKTSQENSFSSEINNIKQNKSVNKNSKLCNFNVMIDDDNILNIKSRLTNSFLDVYEKHPIILSNDYFASLIVYDCHEQVLHNGMNETLIQIISGNVFFKEYLLELRSVMFTKQSKNIPNLKIDDVVLIREDNVKRYNWKLGRIKKLFPGRDGKVRSCEIQLSKGVIKRPVERLYNLEVKNTG</sequence>
<keyword evidence="3" id="KW-1185">Reference proteome</keyword>
<proteinExistence type="predicted"/>
<dbReference type="PANTHER" id="PTHR47331">
    <property type="entry name" value="PHD-TYPE DOMAIN-CONTAINING PROTEIN"/>
    <property type="match status" value="1"/>
</dbReference>
<dbReference type="OrthoDB" id="8061640at2759"/>